<dbReference type="Pfam" id="PF06296">
    <property type="entry name" value="RelE"/>
    <property type="match status" value="1"/>
</dbReference>
<dbReference type="InterPro" id="IPR009387">
    <property type="entry name" value="HigB-2"/>
</dbReference>
<reference evidence="1 2" key="1">
    <citation type="submission" date="2011-08" db="EMBL/GenBank/DDBJ databases">
        <title>The Genome Sequence of Oribacterium sp. ACB7.</title>
        <authorList>
            <consortium name="The Broad Institute Genome Sequencing Platform"/>
            <person name="Earl A."/>
            <person name="Ward D."/>
            <person name="Feldgarden M."/>
            <person name="Gevers D."/>
            <person name="Sizova M."/>
            <person name="Hazen A."/>
            <person name="Epstein S."/>
            <person name="Young S.K."/>
            <person name="Zeng Q."/>
            <person name="Gargeya S."/>
            <person name="Fitzgerald M."/>
            <person name="Haas B."/>
            <person name="Abouelleil A."/>
            <person name="Alvarado L."/>
            <person name="Arachchi H.M."/>
            <person name="Berlin A."/>
            <person name="Brown A."/>
            <person name="Chapman S.B."/>
            <person name="Chen Z."/>
            <person name="Dunbar C."/>
            <person name="Freedman E."/>
            <person name="Gearin G."/>
            <person name="Gellesch M."/>
            <person name="Goldberg J."/>
            <person name="Griggs A."/>
            <person name="Gujja S."/>
            <person name="Heiman D."/>
            <person name="Howarth C."/>
            <person name="Larson L."/>
            <person name="Lui A."/>
            <person name="MacDonald P.J.P."/>
            <person name="Montmayeur A."/>
            <person name="Murphy C."/>
            <person name="Neiman D."/>
            <person name="Pearson M."/>
            <person name="Priest M."/>
            <person name="Roberts A."/>
            <person name="Saif S."/>
            <person name="Shea T."/>
            <person name="Shenoy N."/>
            <person name="Sisk P."/>
            <person name="Stolte C."/>
            <person name="Sykes S."/>
            <person name="Wortman J."/>
            <person name="Nusbaum C."/>
            <person name="Birren B."/>
        </authorList>
    </citation>
    <scope>NUCLEOTIDE SEQUENCE [LARGE SCALE GENOMIC DNA]</scope>
    <source>
        <strain evidence="1 2">ACB7</strain>
    </source>
</reference>
<dbReference type="PATRIC" id="fig|796944.3.peg.1706"/>
<dbReference type="HOGENOM" id="CLU_110687_1_1_9"/>
<proteinExistence type="predicted"/>
<evidence type="ECO:0000313" key="1">
    <source>
        <dbReference type="EMBL" id="EHL11640.1"/>
    </source>
</evidence>
<protein>
    <recommendedName>
        <fullName evidence="3">Addiction module toxin RelE</fullName>
    </recommendedName>
</protein>
<keyword evidence="2" id="KW-1185">Reference proteome</keyword>
<accession>G9WVN9</accession>
<sequence length="116" mass="13378">MTRTFIQTNEFSKNWDILGFDDEDLRLLELSILEHPEKYPIMKGTGGLRKARISLDKKGKSGGARVCFVDFILVETVYLITVYGKKEKDNLSNAERNQIKKMIDTLKKTLEEAHNE</sequence>
<name>G9WVN9_9FIRM</name>
<dbReference type="PIRSF" id="PIRSF039032">
    <property type="entry name" value="HigB-2"/>
    <property type="match status" value="1"/>
</dbReference>
<dbReference type="Proteomes" id="UP000003527">
    <property type="component" value="Unassembled WGS sequence"/>
</dbReference>
<evidence type="ECO:0000313" key="2">
    <source>
        <dbReference type="Proteomes" id="UP000003527"/>
    </source>
</evidence>
<comment type="caution">
    <text evidence="1">The sequence shown here is derived from an EMBL/GenBank/DDBJ whole genome shotgun (WGS) entry which is preliminary data.</text>
</comment>
<organism evidence="1 2">
    <name type="scientific">Oribacterium asaccharolyticum ACB7</name>
    <dbReference type="NCBI Taxonomy" id="796944"/>
    <lineage>
        <taxon>Bacteria</taxon>
        <taxon>Bacillati</taxon>
        <taxon>Bacillota</taxon>
        <taxon>Clostridia</taxon>
        <taxon>Lachnospirales</taxon>
        <taxon>Lachnospiraceae</taxon>
        <taxon>Oribacterium</taxon>
    </lineage>
</organism>
<gene>
    <name evidence="1" type="ORF">HMPREF9624_00973</name>
</gene>
<evidence type="ECO:0008006" key="3">
    <source>
        <dbReference type="Google" id="ProtNLM"/>
    </source>
</evidence>
<dbReference type="EMBL" id="AFZD01000017">
    <property type="protein sequence ID" value="EHL11640.1"/>
    <property type="molecule type" value="Genomic_DNA"/>
</dbReference>
<dbReference type="AlphaFoldDB" id="G9WVN9"/>
<dbReference type="RefSeq" id="WP_009429190.1">
    <property type="nucleotide sequence ID" value="NZ_JH414504.1"/>
</dbReference>